<evidence type="ECO:0000313" key="2">
    <source>
        <dbReference type="Proteomes" id="UP000541444"/>
    </source>
</evidence>
<name>A0A7J7N9Y1_9MAGN</name>
<protein>
    <submittedName>
        <fullName evidence="1">Uncharacterized protein</fullName>
    </submittedName>
</protein>
<evidence type="ECO:0000313" key="1">
    <source>
        <dbReference type="EMBL" id="KAF6163975.1"/>
    </source>
</evidence>
<accession>A0A7J7N9Y1</accession>
<keyword evidence="2" id="KW-1185">Reference proteome</keyword>
<comment type="caution">
    <text evidence="1">The sequence shown here is derived from an EMBL/GenBank/DDBJ whole genome shotgun (WGS) entry which is preliminary data.</text>
</comment>
<dbReference type="EMBL" id="JACGCM010000947">
    <property type="protein sequence ID" value="KAF6163975.1"/>
    <property type="molecule type" value="Genomic_DNA"/>
</dbReference>
<sequence length="109" mass="12239">MQANTLISKLAQEKKSVIQQSNKLREELVRFKLQAGNLKMHTEQSAMHTVEAWSLNAQWTVPKPATCKWLKPPINCYTLNTDGSLGATGECRAILRHWEGDHVALNGLN</sequence>
<reference evidence="1 2" key="1">
    <citation type="journal article" date="2020" name="IScience">
        <title>Genome Sequencing of the Endangered Kingdonia uniflora (Circaeasteraceae, Ranunculales) Reveals Potential Mechanisms of Evolutionary Specialization.</title>
        <authorList>
            <person name="Sun Y."/>
            <person name="Deng T."/>
            <person name="Zhang A."/>
            <person name="Moore M.J."/>
            <person name="Landis J.B."/>
            <person name="Lin N."/>
            <person name="Zhang H."/>
            <person name="Zhang X."/>
            <person name="Huang J."/>
            <person name="Zhang X."/>
            <person name="Sun H."/>
            <person name="Wang H."/>
        </authorList>
    </citation>
    <scope>NUCLEOTIDE SEQUENCE [LARGE SCALE GENOMIC DNA]</scope>
    <source>
        <strain evidence="1">TB1705</strain>
        <tissue evidence="1">Leaf</tissue>
    </source>
</reference>
<dbReference type="Proteomes" id="UP000541444">
    <property type="component" value="Unassembled WGS sequence"/>
</dbReference>
<gene>
    <name evidence="1" type="ORF">GIB67_011666</name>
</gene>
<dbReference type="AlphaFoldDB" id="A0A7J7N9Y1"/>
<organism evidence="1 2">
    <name type="scientific">Kingdonia uniflora</name>
    <dbReference type="NCBI Taxonomy" id="39325"/>
    <lineage>
        <taxon>Eukaryota</taxon>
        <taxon>Viridiplantae</taxon>
        <taxon>Streptophyta</taxon>
        <taxon>Embryophyta</taxon>
        <taxon>Tracheophyta</taxon>
        <taxon>Spermatophyta</taxon>
        <taxon>Magnoliopsida</taxon>
        <taxon>Ranunculales</taxon>
        <taxon>Circaeasteraceae</taxon>
        <taxon>Kingdonia</taxon>
    </lineage>
</organism>
<proteinExistence type="predicted"/>